<feature type="compositionally biased region" description="Acidic residues" evidence="1">
    <location>
        <begin position="216"/>
        <end position="230"/>
    </location>
</feature>
<dbReference type="EMBL" id="BKCJ010000414">
    <property type="protein sequence ID" value="GEU32971.1"/>
    <property type="molecule type" value="Genomic_DNA"/>
</dbReference>
<dbReference type="PANTHER" id="PTHR31286">
    <property type="entry name" value="GLYCINE-RICH CELL WALL STRUCTURAL PROTEIN 1.8-LIKE"/>
    <property type="match status" value="1"/>
</dbReference>
<dbReference type="AlphaFoldDB" id="A0A6L2J7T3"/>
<comment type="caution">
    <text evidence="2">The sequence shown here is derived from an EMBL/GenBank/DDBJ whole genome shotgun (WGS) entry which is preliminary data.</text>
</comment>
<name>A0A6L2J7T3_TANCI</name>
<evidence type="ECO:0000313" key="2">
    <source>
        <dbReference type="EMBL" id="GEU32971.1"/>
    </source>
</evidence>
<dbReference type="PANTHER" id="PTHR31286:SF180">
    <property type="entry name" value="OS10G0362600 PROTEIN"/>
    <property type="match status" value="1"/>
</dbReference>
<accession>A0A6L2J7T3</accession>
<feature type="region of interest" description="Disordered" evidence="1">
    <location>
        <begin position="216"/>
        <end position="245"/>
    </location>
</feature>
<evidence type="ECO:0000256" key="1">
    <source>
        <dbReference type="SAM" id="MobiDB-lite"/>
    </source>
</evidence>
<reference evidence="2" key="1">
    <citation type="journal article" date="2019" name="Sci. Rep.">
        <title>Draft genome of Tanacetum cinerariifolium, the natural source of mosquito coil.</title>
        <authorList>
            <person name="Yamashiro T."/>
            <person name="Shiraishi A."/>
            <person name="Satake H."/>
            <person name="Nakayama K."/>
        </authorList>
    </citation>
    <scope>NUCLEOTIDE SEQUENCE</scope>
</reference>
<gene>
    <name evidence="2" type="ORF">Tci_004949</name>
</gene>
<dbReference type="InterPro" id="IPR040256">
    <property type="entry name" value="At4g02000-like"/>
</dbReference>
<sequence length="245" mass="28436">MKGISALASSLGKPSIMDDMTARMCAKREGRLNFARVLIEIEVGKDLKKAIEVVYKGNIHHDKFTKKILVEYAWKPPCCDKCQVFRHDNKSCMFKEKEVQGKVNENIRSNRENNTDRHFTVVQNRKMNYSIMIGEIMVGGIIGRNRTMQWELLMELMIEEATIGEGIMRFMKEIWTKLKEKENEVCDIDSLGWNKEMKNYYKDRKDIFDAAKEMELEEDVEDETQDEEEFGLGNEASGEDGNILV</sequence>
<protein>
    <recommendedName>
        <fullName evidence="3">DUF4283 domain-containing protein</fullName>
    </recommendedName>
</protein>
<evidence type="ECO:0008006" key="3">
    <source>
        <dbReference type="Google" id="ProtNLM"/>
    </source>
</evidence>
<proteinExistence type="predicted"/>
<organism evidence="2">
    <name type="scientific">Tanacetum cinerariifolium</name>
    <name type="common">Dalmatian daisy</name>
    <name type="synonym">Chrysanthemum cinerariifolium</name>
    <dbReference type="NCBI Taxonomy" id="118510"/>
    <lineage>
        <taxon>Eukaryota</taxon>
        <taxon>Viridiplantae</taxon>
        <taxon>Streptophyta</taxon>
        <taxon>Embryophyta</taxon>
        <taxon>Tracheophyta</taxon>
        <taxon>Spermatophyta</taxon>
        <taxon>Magnoliopsida</taxon>
        <taxon>eudicotyledons</taxon>
        <taxon>Gunneridae</taxon>
        <taxon>Pentapetalae</taxon>
        <taxon>asterids</taxon>
        <taxon>campanulids</taxon>
        <taxon>Asterales</taxon>
        <taxon>Asteraceae</taxon>
        <taxon>Asteroideae</taxon>
        <taxon>Anthemideae</taxon>
        <taxon>Anthemidinae</taxon>
        <taxon>Tanacetum</taxon>
    </lineage>
</organism>